<dbReference type="OrthoDB" id="6431331at2759"/>
<evidence type="ECO:0000313" key="2">
    <source>
        <dbReference type="EMBL" id="KAF7192066.1"/>
    </source>
</evidence>
<dbReference type="Pfam" id="PF00561">
    <property type="entry name" value="Abhydrolase_1"/>
    <property type="match status" value="1"/>
</dbReference>
<dbReference type="PRINTS" id="PR00111">
    <property type="entry name" value="ABHYDROLASE"/>
</dbReference>
<proteinExistence type="predicted"/>
<dbReference type="PANTHER" id="PTHR43798:SF6">
    <property type="entry name" value="HYDROLASE, PUTATIVE (AFU_ORTHOLOGUE AFUA_4G13070)-RELATED"/>
    <property type="match status" value="1"/>
</dbReference>
<organism evidence="2 3">
    <name type="scientific">Pseudocercospora fuligena</name>
    <dbReference type="NCBI Taxonomy" id="685502"/>
    <lineage>
        <taxon>Eukaryota</taxon>
        <taxon>Fungi</taxon>
        <taxon>Dikarya</taxon>
        <taxon>Ascomycota</taxon>
        <taxon>Pezizomycotina</taxon>
        <taxon>Dothideomycetes</taxon>
        <taxon>Dothideomycetidae</taxon>
        <taxon>Mycosphaerellales</taxon>
        <taxon>Mycosphaerellaceae</taxon>
        <taxon>Pseudocercospora</taxon>
    </lineage>
</organism>
<dbReference type="Gene3D" id="3.40.50.1820">
    <property type="entry name" value="alpha/beta hydrolase"/>
    <property type="match status" value="1"/>
</dbReference>
<gene>
    <name evidence="2" type="ORF">HII31_06711</name>
</gene>
<accession>A0A8H6RL57</accession>
<dbReference type="PANTHER" id="PTHR43798">
    <property type="entry name" value="MONOACYLGLYCEROL LIPASE"/>
    <property type="match status" value="1"/>
</dbReference>
<evidence type="ECO:0000313" key="3">
    <source>
        <dbReference type="Proteomes" id="UP000660729"/>
    </source>
</evidence>
<evidence type="ECO:0000259" key="1">
    <source>
        <dbReference type="Pfam" id="PF00561"/>
    </source>
</evidence>
<sequence>MATVQDLAFREYGEGLPVLVIHGWTISGAVEAQDLEPIFTKQTSQYRRIYIDLPGMGQTPIGQAKDLDSMLASVEAFIEKHILPSKFLITGSSCGAYFTRALAYKYENHVEGLLLRVPLVEPLNEKRDLDPFVPAIADEKLLASLPTAERQQLGDIAVQTPEYVDAFKKRLMEDVLPAVEASDSTALDIIRDDPDKYRLTTPLHNEKATLNKPTLIVTGRQDGVTGYRDAWSLLKCYPRASFVVLDRADHGLPVDESDRHIFEALVLDWLRRVEETRRITAATE</sequence>
<dbReference type="InterPro" id="IPR050266">
    <property type="entry name" value="AB_hydrolase_sf"/>
</dbReference>
<feature type="domain" description="AB hydrolase-1" evidence="1">
    <location>
        <begin position="17"/>
        <end position="252"/>
    </location>
</feature>
<dbReference type="EMBL" id="JABCIY010000151">
    <property type="protein sequence ID" value="KAF7192066.1"/>
    <property type="molecule type" value="Genomic_DNA"/>
</dbReference>
<dbReference type="InterPro" id="IPR000073">
    <property type="entry name" value="AB_hydrolase_1"/>
</dbReference>
<dbReference type="AlphaFoldDB" id="A0A8H6RL57"/>
<protein>
    <submittedName>
        <fullName evidence="2">Pimeloyl-[acyl-carrier protein] methyl ester esterase</fullName>
    </submittedName>
</protein>
<dbReference type="SUPFAM" id="SSF53474">
    <property type="entry name" value="alpha/beta-Hydrolases"/>
    <property type="match status" value="1"/>
</dbReference>
<dbReference type="InterPro" id="IPR029058">
    <property type="entry name" value="AB_hydrolase_fold"/>
</dbReference>
<comment type="caution">
    <text evidence="2">The sequence shown here is derived from an EMBL/GenBank/DDBJ whole genome shotgun (WGS) entry which is preliminary data.</text>
</comment>
<name>A0A8H6RL57_9PEZI</name>
<keyword evidence="3" id="KW-1185">Reference proteome</keyword>
<reference evidence="2" key="1">
    <citation type="submission" date="2020-04" db="EMBL/GenBank/DDBJ databases">
        <title>Draft genome resource of the tomato pathogen Pseudocercospora fuligena.</title>
        <authorList>
            <person name="Zaccaron A."/>
        </authorList>
    </citation>
    <scope>NUCLEOTIDE SEQUENCE</scope>
    <source>
        <strain evidence="2">PF001</strain>
    </source>
</reference>
<dbReference type="Proteomes" id="UP000660729">
    <property type="component" value="Unassembled WGS sequence"/>
</dbReference>